<sequence length="212" mass="24944">MKVSNRNIVLASPFLIIAINFGIAFLFGNIIGKWAFIPIIVIEWCLFLFFILRYTEKETRQKWLQKPKGSFGWNILALFIGILPLPLFLMHYDTLDIWYVWLPWILLALINPWLEEFYWRGLLLDYTKNWSKWQAIFFTSFVFAMNHAAFGVNSELNSGLVVIISTFIMGLIWGLVYKKTNSLRWIILAHFLVDIFNLSAASFLDLYEKGNW</sequence>
<feature type="transmembrane region" description="Helical" evidence="1">
    <location>
        <begin position="7"/>
        <end position="28"/>
    </location>
</feature>
<name>A0A5D0QUE4_9FLAO</name>
<dbReference type="GO" id="GO:0004175">
    <property type="term" value="F:endopeptidase activity"/>
    <property type="evidence" value="ECO:0007669"/>
    <property type="project" value="UniProtKB-ARBA"/>
</dbReference>
<feature type="transmembrane region" description="Helical" evidence="1">
    <location>
        <begin position="158"/>
        <end position="176"/>
    </location>
</feature>
<proteinExistence type="predicted"/>
<evidence type="ECO:0000259" key="2">
    <source>
        <dbReference type="Pfam" id="PF02517"/>
    </source>
</evidence>
<evidence type="ECO:0000313" key="4">
    <source>
        <dbReference type="Proteomes" id="UP000324358"/>
    </source>
</evidence>
<feature type="transmembrane region" description="Helical" evidence="1">
    <location>
        <begin position="73"/>
        <end position="92"/>
    </location>
</feature>
<feature type="transmembrane region" description="Helical" evidence="1">
    <location>
        <begin position="98"/>
        <end position="114"/>
    </location>
</feature>
<feature type="transmembrane region" description="Helical" evidence="1">
    <location>
        <begin position="34"/>
        <end position="52"/>
    </location>
</feature>
<feature type="transmembrane region" description="Helical" evidence="1">
    <location>
        <begin position="135"/>
        <end position="152"/>
    </location>
</feature>
<dbReference type="GO" id="GO:0006508">
    <property type="term" value="P:proteolysis"/>
    <property type="evidence" value="ECO:0007669"/>
    <property type="project" value="UniProtKB-KW"/>
</dbReference>
<comment type="caution">
    <text evidence="3">The sequence shown here is derived from an EMBL/GenBank/DDBJ whole genome shotgun (WGS) entry which is preliminary data.</text>
</comment>
<feature type="domain" description="CAAX prenyl protease 2/Lysostaphin resistance protein A-like" evidence="2">
    <location>
        <begin position="99"/>
        <end position="195"/>
    </location>
</feature>
<dbReference type="AlphaFoldDB" id="A0A5D0QUE4"/>
<dbReference type="Pfam" id="PF02517">
    <property type="entry name" value="Rce1-like"/>
    <property type="match status" value="1"/>
</dbReference>
<feature type="transmembrane region" description="Helical" evidence="1">
    <location>
        <begin position="183"/>
        <end position="204"/>
    </location>
</feature>
<dbReference type="RefSeq" id="WP_066250917.1">
    <property type="nucleotide sequence ID" value="NZ_VSKL01000003.1"/>
</dbReference>
<keyword evidence="3" id="KW-0378">Hydrolase</keyword>
<gene>
    <name evidence="3" type="ORF">ES675_09600</name>
</gene>
<dbReference type="GO" id="GO:0080120">
    <property type="term" value="P:CAAX-box protein maturation"/>
    <property type="evidence" value="ECO:0007669"/>
    <property type="project" value="UniProtKB-ARBA"/>
</dbReference>
<dbReference type="Proteomes" id="UP000324358">
    <property type="component" value="Unassembled WGS sequence"/>
</dbReference>
<dbReference type="InterPro" id="IPR003675">
    <property type="entry name" value="Rce1/LyrA-like_dom"/>
</dbReference>
<evidence type="ECO:0000313" key="3">
    <source>
        <dbReference type="EMBL" id="TYB72790.1"/>
    </source>
</evidence>
<dbReference type="OrthoDB" id="449657at2"/>
<keyword evidence="3" id="KW-0645">Protease</keyword>
<keyword evidence="4" id="KW-1185">Reference proteome</keyword>
<organism evidence="3 4">
    <name type="scientific">Bizionia algoritergicola</name>
    <dbReference type="NCBI Taxonomy" id="291187"/>
    <lineage>
        <taxon>Bacteria</taxon>
        <taxon>Pseudomonadati</taxon>
        <taxon>Bacteroidota</taxon>
        <taxon>Flavobacteriia</taxon>
        <taxon>Flavobacteriales</taxon>
        <taxon>Flavobacteriaceae</taxon>
        <taxon>Bizionia</taxon>
    </lineage>
</organism>
<keyword evidence="1" id="KW-0472">Membrane</keyword>
<protein>
    <submittedName>
        <fullName evidence="3">CPBP family intramembrane metalloprotease</fullName>
    </submittedName>
</protein>
<evidence type="ECO:0000256" key="1">
    <source>
        <dbReference type="SAM" id="Phobius"/>
    </source>
</evidence>
<dbReference type="GO" id="GO:0008237">
    <property type="term" value="F:metallopeptidase activity"/>
    <property type="evidence" value="ECO:0007669"/>
    <property type="project" value="UniProtKB-KW"/>
</dbReference>
<accession>A0A5D0QUE4</accession>
<keyword evidence="1" id="KW-0812">Transmembrane</keyword>
<keyword evidence="3" id="KW-0482">Metalloprotease</keyword>
<keyword evidence="1" id="KW-1133">Transmembrane helix</keyword>
<reference evidence="3 4" key="1">
    <citation type="submission" date="2019-08" db="EMBL/GenBank/DDBJ databases">
        <title>Genomes of Antarctic Bizionia species.</title>
        <authorList>
            <person name="Bowman J.P."/>
        </authorList>
    </citation>
    <scope>NUCLEOTIDE SEQUENCE [LARGE SCALE GENOMIC DNA]</scope>
    <source>
        <strain evidence="3 4">APA-1</strain>
    </source>
</reference>
<dbReference type="EMBL" id="VSKL01000003">
    <property type="protein sequence ID" value="TYB72790.1"/>
    <property type="molecule type" value="Genomic_DNA"/>
</dbReference>